<accession>A0A6P1G9L4</accession>
<reference evidence="4 5" key="2">
    <citation type="journal article" date="2020" name="MBio">
        <title>Isolation and Molecular Analysis of a Novel Neorickettsia Species That Causes Potomac Horse Fever.</title>
        <authorList>
            <person name="Teymournejad O."/>
            <person name="Lin M."/>
            <person name="Bekebrede H."/>
            <person name="Kamr A."/>
            <person name="Toribio R.E."/>
            <person name="Arroyo L.G."/>
            <person name="Baird J.D."/>
            <person name="Rikihisa Y."/>
        </authorList>
    </citation>
    <scope>NUCLEOTIDE SEQUENCE [LARGE SCALE GENOMIC DNA]</scope>
    <source>
        <strain evidence="4 5">Fin17</strain>
    </source>
</reference>
<gene>
    <name evidence="4" type="ORF">GP480_00845</name>
</gene>
<dbReference type="InterPro" id="IPR013785">
    <property type="entry name" value="Aldolase_TIM"/>
</dbReference>
<dbReference type="EMBL" id="CP047224">
    <property type="protein sequence ID" value="QHD65012.1"/>
    <property type="molecule type" value="Genomic_DNA"/>
</dbReference>
<protein>
    <submittedName>
        <fullName evidence="4">Thiamine phosphate synthase</fullName>
    </submittedName>
</protein>
<dbReference type="PANTHER" id="PTHR20857:SF15">
    <property type="entry name" value="THIAMINE-PHOSPHATE SYNTHASE"/>
    <property type="match status" value="1"/>
</dbReference>
<dbReference type="Proteomes" id="UP000464912">
    <property type="component" value="Chromosome"/>
</dbReference>
<dbReference type="GO" id="GO:0009228">
    <property type="term" value="P:thiamine biosynthetic process"/>
    <property type="evidence" value="ECO:0007669"/>
    <property type="project" value="UniProtKB-KW"/>
</dbReference>
<evidence type="ECO:0000256" key="1">
    <source>
        <dbReference type="ARBA" id="ARBA00004948"/>
    </source>
</evidence>
<dbReference type="RefSeq" id="WP_160095004.1">
    <property type="nucleotide sequence ID" value="NZ_CP047224.1"/>
</dbReference>
<comment type="pathway">
    <text evidence="1">Cofactor biosynthesis; thiamine diphosphate biosynthesis.</text>
</comment>
<dbReference type="GO" id="GO:0005737">
    <property type="term" value="C:cytoplasm"/>
    <property type="evidence" value="ECO:0007669"/>
    <property type="project" value="TreeGrafter"/>
</dbReference>
<name>A0A6P1G9L4_9RICK</name>
<dbReference type="KEGG" id="nef:GP480_00845"/>
<keyword evidence="5" id="KW-1185">Reference proteome</keyword>
<dbReference type="AlphaFoldDB" id="A0A6P1G9L4"/>
<organism evidence="4 5">
    <name type="scientific">Neorickettsia findlayensis</name>
    <dbReference type="NCBI Taxonomy" id="2686014"/>
    <lineage>
        <taxon>Bacteria</taxon>
        <taxon>Pseudomonadati</taxon>
        <taxon>Pseudomonadota</taxon>
        <taxon>Alphaproteobacteria</taxon>
        <taxon>Rickettsiales</taxon>
        <taxon>Anaplasmataceae</taxon>
        <taxon>Neorickettsia</taxon>
    </lineage>
</organism>
<dbReference type="PANTHER" id="PTHR20857">
    <property type="entry name" value="THIAMINE-PHOSPHATE PYROPHOSPHORYLASE"/>
    <property type="match status" value="1"/>
</dbReference>
<dbReference type="Gene3D" id="3.20.20.70">
    <property type="entry name" value="Aldolase class I"/>
    <property type="match status" value="1"/>
</dbReference>
<dbReference type="InterPro" id="IPR022998">
    <property type="entry name" value="ThiamineP_synth_TenI"/>
</dbReference>
<dbReference type="CDD" id="cd00564">
    <property type="entry name" value="TMP_TenI"/>
    <property type="match status" value="1"/>
</dbReference>
<sequence>MLLDKTFYILSPDRQITALEYADLARLFQDFFAYVYAFQLRIKDKSLLEKEIPRLSSLCCEYKIPLIINDFIDLALRFETDGVHVGAGDNTLEQCRYLLPKGKIVGVSCYDDIERAKKNLLADYVSFGCFFESQTKHNPPAKASLATLAKWKNVISEVPCVCIGGINKKNFVQLLRNGANIVAFSDYLWRGESPYEKFAALVETGKYYERSLYG</sequence>
<proteinExistence type="predicted"/>
<dbReference type="Pfam" id="PF02581">
    <property type="entry name" value="TMP-TENI"/>
    <property type="match status" value="1"/>
</dbReference>
<evidence type="ECO:0000256" key="2">
    <source>
        <dbReference type="ARBA" id="ARBA00022977"/>
    </source>
</evidence>
<reference evidence="4 5" key="1">
    <citation type="journal article" date="2020" name="MBio">
        <title>Erratum for Teymournejad et al., 'Isolation and Molecular Analysis of a Novel Neorickettsia Species That Causes Potomac Horse Fever'.</title>
        <authorList>
            <person name="Teymournejad O."/>
            <person name="Lin M."/>
            <person name="Bekebrede H."/>
            <person name="Kamr A."/>
            <person name="Toribio R.E."/>
            <person name="Arroyo L.G."/>
            <person name="Baird J.D."/>
            <person name="Rikihisa Y."/>
        </authorList>
    </citation>
    <scope>NUCLEOTIDE SEQUENCE [LARGE SCALE GENOMIC DNA]</scope>
    <source>
        <strain evidence="4 5">Fin17</strain>
    </source>
</reference>
<evidence type="ECO:0000313" key="4">
    <source>
        <dbReference type="EMBL" id="QHD65012.1"/>
    </source>
</evidence>
<dbReference type="SUPFAM" id="SSF51391">
    <property type="entry name" value="Thiamin phosphate synthase"/>
    <property type="match status" value="1"/>
</dbReference>
<evidence type="ECO:0000259" key="3">
    <source>
        <dbReference type="Pfam" id="PF02581"/>
    </source>
</evidence>
<feature type="domain" description="Thiamine phosphate synthase/TenI" evidence="3">
    <location>
        <begin position="34"/>
        <end position="184"/>
    </location>
</feature>
<dbReference type="GO" id="GO:0004789">
    <property type="term" value="F:thiamine-phosphate diphosphorylase activity"/>
    <property type="evidence" value="ECO:0007669"/>
    <property type="project" value="TreeGrafter"/>
</dbReference>
<keyword evidence="2" id="KW-0784">Thiamine biosynthesis</keyword>
<evidence type="ECO:0000313" key="5">
    <source>
        <dbReference type="Proteomes" id="UP000464912"/>
    </source>
</evidence>
<dbReference type="InterPro" id="IPR036206">
    <property type="entry name" value="ThiamineP_synth_sf"/>
</dbReference>